<dbReference type="PANTHER" id="PTHR47818:SF2">
    <property type="entry name" value="F-BOX DOMAIN-CONTAINING PROTEIN"/>
    <property type="match status" value="1"/>
</dbReference>
<dbReference type="EMBL" id="GL376620">
    <property type="status" value="NOT_ANNOTATED_CDS"/>
    <property type="molecule type" value="Genomic_DNA"/>
</dbReference>
<accession>K3W707</accession>
<reference evidence="2" key="2">
    <citation type="submission" date="2010-04" db="EMBL/GenBank/DDBJ databases">
        <authorList>
            <person name="Buell R."/>
            <person name="Hamilton J."/>
            <person name="Hostetler J."/>
        </authorList>
    </citation>
    <scope>NUCLEOTIDE SEQUENCE [LARGE SCALE GENOMIC DNA]</scope>
    <source>
        <strain evidence="2">DAOM:BR144</strain>
    </source>
</reference>
<dbReference type="EnsemblProtists" id="PYU1_T000748">
    <property type="protein sequence ID" value="PYU1_T000748"/>
    <property type="gene ID" value="PYU1_G000748"/>
</dbReference>
<dbReference type="STRING" id="431595.K3W707"/>
<dbReference type="Pfam" id="PF13516">
    <property type="entry name" value="LRR_6"/>
    <property type="match status" value="2"/>
</dbReference>
<reference evidence="1" key="3">
    <citation type="submission" date="2015-02" db="UniProtKB">
        <authorList>
            <consortium name="EnsemblProtists"/>
        </authorList>
    </citation>
    <scope>IDENTIFICATION</scope>
    <source>
        <strain evidence="1">DAOM BR144</strain>
    </source>
</reference>
<dbReference type="AlphaFoldDB" id="K3W707"/>
<protein>
    <submittedName>
        <fullName evidence="1">Uncharacterized protein</fullName>
    </submittedName>
</protein>
<dbReference type="eggNOG" id="KOG4308">
    <property type="taxonomic scope" value="Eukaryota"/>
</dbReference>
<organism evidence="1 2">
    <name type="scientific">Globisporangium ultimum (strain ATCC 200006 / CBS 805.95 / DAOM BR144)</name>
    <name type="common">Pythium ultimum</name>
    <dbReference type="NCBI Taxonomy" id="431595"/>
    <lineage>
        <taxon>Eukaryota</taxon>
        <taxon>Sar</taxon>
        <taxon>Stramenopiles</taxon>
        <taxon>Oomycota</taxon>
        <taxon>Peronosporomycetes</taxon>
        <taxon>Pythiales</taxon>
        <taxon>Pythiaceae</taxon>
        <taxon>Globisporangium</taxon>
    </lineage>
</organism>
<dbReference type="Proteomes" id="UP000019132">
    <property type="component" value="Unassembled WGS sequence"/>
</dbReference>
<dbReference type="VEuPathDB" id="FungiDB:PYU1_G000748"/>
<dbReference type="SMART" id="SM00368">
    <property type="entry name" value="LRR_RI"/>
    <property type="match status" value="6"/>
</dbReference>
<reference evidence="2" key="1">
    <citation type="journal article" date="2010" name="Genome Biol.">
        <title>Genome sequence of the necrotrophic plant pathogen Pythium ultimum reveals original pathogenicity mechanisms and effector repertoire.</title>
        <authorList>
            <person name="Levesque C.A."/>
            <person name="Brouwer H."/>
            <person name="Cano L."/>
            <person name="Hamilton J.P."/>
            <person name="Holt C."/>
            <person name="Huitema E."/>
            <person name="Raffaele S."/>
            <person name="Robideau G.P."/>
            <person name="Thines M."/>
            <person name="Win J."/>
            <person name="Zerillo M.M."/>
            <person name="Beakes G.W."/>
            <person name="Boore J.L."/>
            <person name="Busam D."/>
            <person name="Dumas B."/>
            <person name="Ferriera S."/>
            <person name="Fuerstenberg S.I."/>
            <person name="Gachon C.M."/>
            <person name="Gaulin E."/>
            <person name="Govers F."/>
            <person name="Grenville-Briggs L."/>
            <person name="Horner N."/>
            <person name="Hostetler J."/>
            <person name="Jiang R.H."/>
            <person name="Johnson J."/>
            <person name="Krajaejun T."/>
            <person name="Lin H."/>
            <person name="Meijer H.J."/>
            <person name="Moore B."/>
            <person name="Morris P."/>
            <person name="Phuntmart V."/>
            <person name="Puiu D."/>
            <person name="Shetty J."/>
            <person name="Stajich J.E."/>
            <person name="Tripathy S."/>
            <person name="Wawra S."/>
            <person name="van West P."/>
            <person name="Whitty B.R."/>
            <person name="Coutinho P.M."/>
            <person name="Henrissat B."/>
            <person name="Martin F."/>
            <person name="Thomas P.D."/>
            <person name="Tyler B.M."/>
            <person name="De Vries R.P."/>
            <person name="Kamoun S."/>
            <person name="Yandell M."/>
            <person name="Tisserat N."/>
            <person name="Buell C.R."/>
        </authorList>
    </citation>
    <scope>NUCLEOTIDE SEQUENCE</scope>
    <source>
        <strain evidence="2">DAOM:BR144</strain>
    </source>
</reference>
<dbReference type="Gene3D" id="3.80.10.10">
    <property type="entry name" value="Ribonuclease Inhibitor"/>
    <property type="match status" value="1"/>
</dbReference>
<name>K3W707_GLOUD</name>
<dbReference type="HOGENOM" id="CLU_026065_0_0_1"/>
<evidence type="ECO:0000313" key="1">
    <source>
        <dbReference type="EnsemblProtists" id="PYU1_T000748"/>
    </source>
</evidence>
<dbReference type="InParanoid" id="K3W707"/>
<proteinExistence type="predicted"/>
<keyword evidence="2" id="KW-1185">Reference proteome</keyword>
<dbReference type="SUPFAM" id="SSF52047">
    <property type="entry name" value="RNI-like"/>
    <property type="match status" value="1"/>
</dbReference>
<sequence>MSERIDNSGEGYDGEDGGCARRLVLLAAKTAARHTPLEQVAAYLEFFPCSVRSELFAHLSDERLRGLEILYATTMENGEVHEKADWSLEQETEVEWQKRSENSMAVHTATTVISTSSNSNSAHKRSYRQAFWEHRFRALLRARMSHQDTSATMPATSGQENSVYCANGGKHSGNAQEVLHKAENEPEAAAKSVPVALHLFYDVVHHLKLHGREVIPSNAELIFKLHRLQRLEVHHPEQQKTCWVSLVDLVKRHQSLRELCFFHGKLSDAQLQQIRLALLSRTTMSTATSNPMSTISKLELVSMKVRAGGYRELTALLKEYRQFLTGIRISSSISDFENDAMITSVLGSLTLKQLSLEHNDLEDDAFIGIAARRAPIALTHLKLGSNAISVATLNGICTASLDGFLKLQQLELMNNTDIGDPGIHALAPMLSTGVAASTSLTHLDLYNCNFGLEGAMNLLLALSENRTLRYLNIGHNFFGSSFGDLLADFLETNKALQTLYVHYVGLGTAGCTERLRKALQSNDSLVKVSFAANRLRDDGADLLFQALVHRCRRKAYTLVDLGGNLLTNKALSAIANTIERSFEECGRAVKRQKLMEARAGSTDDGDVLMQELGLLNNDFVQDKLADGNEALETLQRHIHIVRTNPWAGKRNVYDDEV</sequence>
<evidence type="ECO:0000313" key="2">
    <source>
        <dbReference type="Proteomes" id="UP000019132"/>
    </source>
</evidence>
<dbReference type="PANTHER" id="PTHR47818">
    <property type="entry name" value="RNI-LIKE SUPERFAMILY PROTEIN"/>
    <property type="match status" value="1"/>
</dbReference>
<dbReference type="OMA" id="VFWEHQF"/>
<dbReference type="InterPro" id="IPR001611">
    <property type="entry name" value="Leu-rich_rpt"/>
</dbReference>
<dbReference type="InterPro" id="IPR032675">
    <property type="entry name" value="LRR_dom_sf"/>
</dbReference>